<dbReference type="EMBL" id="CP101751">
    <property type="protein sequence ID" value="UUC44237.1"/>
    <property type="molecule type" value="Genomic_DNA"/>
</dbReference>
<dbReference type="Gene3D" id="1.20.1290.10">
    <property type="entry name" value="AhpD-like"/>
    <property type="match status" value="1"/>
</dbReference>
<dbReference type="NCBIfam" id="TIGR00778">
    <property type="entry name" value="ahpD_dom"/>
    <property type="match status" value="1"/>
</dbReference>
<sequence length="179" mass="19485">MSNIKVPTRDQVSQDSQVIFDQLQKGLGKVPNLYATIGYSSNALKALLGLEEQLNKGVFTVTEKEAINLVVSEVNNCDYCLAAHTLIAGMKGISKEETLNFRRGSVNDPKLNAVLQLAKSVAENKGKADPDKVEDFLAAGYDNAAVMELIGFVILRSFTNYVYALTEVPVDFPAVEKLA</sequence>
<dbReference type="InterPro" id="IPR003779">
    <property type="entry name" value="CMD-like"/>
</dbReference>
<reference evidence="2" key="1">
    <citation type="submission" date="2022-07" db="EMBL/GenBank/DDBJ databases">
        <title>Isolation, identification, and degradation of a PFOSA degrading strain from sewage treatment plant.</title>
        <authorList>
            <person name="Zhang L."/>
            <person name="Huo Y."/>
        </authorList>
    </citation>
    <scope>NUCLEOTIDE SEQUENCE</scope>
    <source>
        <strain evidence="2">C1</strain>
    </source>
</reference>
<dbReference type="InterPro" id="IPR029032">
    <property type="entry name" value="AhpD-like"/>
</dbReference>
<keyword evidence="3" id="KW-1185">Reference proteome</keyword>
<name>A0ABY5IRQ9_9FLAO</name>
<dbReference type="Proteomes" id="UP001059844">
    <property type="component" value="Chromosome"/>
</dbReference>
<dbReference type="PANTHER" id="PTHR35446:SF3">
    <property type="entry name" value="CMD DOMAIN-CONTAINING PROTEIN"/>
    <property type="match status" value="1"/>
</dbReference>
<dbReference type="PANTHER" id="PTHR35446">
    <property type="entry name" value="SI:CH211-175M2.5"/>
    <property type="match status" value="1"/>
</dbReference>
<dbReference type="RefSeq" id="WP_256549910.1">
    <property type="nucleotide sequence ID" value="NZ_CP101751.1"/>
</dbReference>
<gene>
    <name evidence="2" type="ORF">NOX80_11400</name>
</gene>
<evidence type="ECO:0000259" key="1">
    <source>
        <dbReference type="Pfam" id="PF02627"/>
    </source>
</evidence>
<accession>A0ABY5IRQ9</accession>
<proteinExistence type="predicted"/>
<dbReference type="InterPro" id="IPR004675">
    <property type="entry name" value="AhpD_core"/>
</dbReference>
<evidence type="ECO:0000313" key="2">
    <source>
        <dbReference type="EMBL" id="UUC44237.1"/>
    </source>
</evidence>
<feature type="domain" description="Carboxymuconolactone decarboxylase-like" evidence="1">
    <location>
        <begin position="44"/>
        <end position="99"/>
    </location>
</feature>
<organism evidence="2 3">
    <name type="scientific">Flavobacterium cerinum</name>
    <dbReference type="NCBI Taxonomy" id="2502784"/>
    <lineage>
        <taxon>Bacteria</taxon>
        <taxon>Pseudomonadati</taxon>
        <taxon>Bacteroidota</taxon>
        <taxon>Flavobacteriia</taxon>
        <taxon>Flavobacteriales</taxon>
        <taxon>Flavobacteriaceae</taxon>
        <taxon>Flavobacterium</taxon>
    </lineage>
</organism>
<dbReference type="SUPFAM" id="SSF69118">
    <property type="entry name" value="AhpD-like"/>
    <property type="match status" value="1"/>
</dbReference>
<evidence type="ECO:0000313" key="3">
    <source>
        <dbReference type="Proteomes" id="UP001059844"/>
    </source>
</evidence>
<dbReference type="Pfam" id="PF02627">
    <property type="entry name" value="CMD"/>
    <property type="match status" value="1"/>
</dbReference>
<protein>
    <submittedName>
        <fullName evidence="2">Carboxymuconolactone decarboxylase family protein</fullName>
    </submittedName>
</protein>